<dbReference type="WBParaSite" id="L893_g19903.t1">
    <property type="protein sequence ID" value="L893_g19903.t1"/>
    <property type="gene ID" value="L893_g19903"/>
</dbReference>
<organism evidence="2 3">
    <name type="scientific">Steinernema glaseri</name>
    <dbReference type="NCBI Taxonomy" id="37863"/>
    <lineage>
        <taxon>Eukaryota</taxon>
        <taxon>Metazoa</taxon>
        <taxon>Ecdysozoa</taxon>
        <taxon>Nematoda</taxon>
        <taxon>Chromadorea</taxon>
        <taxon>Rhabditida</taxon>
        <taxon>Tylenchina</taxon>
        <taxon>Panagrolaimomorpha</taxon>
        <taxon>Strongyloidoidea</taxon>
        <taxon>Steinernematidae</taxon>
        <taxon>Steinernema</taxon>
    </lineage>
</organism>
<feature type="region of interest" description="Disordered" evidence="1">
    <location>
        <begin position="1"/>
        <end position="23"/>
    </location>
</feature>
<sequence>MTNLRQLRLRSAPTRQSRPVSSPKRLADVQLRLQKAVTLWSPAARSWSILRFNFHHPPSRSIIRARVMGQTLRKMKKRPKDKKKKVEELGEACDFEEDSTSSWVSTLPTRHSTMSCPTDESSTYSVTHSLATPASTTAKISASTPSQSAEPSKPISTLTANPYCEFIEDEAKQKVVSVSLGLGTAPSQTTSSTPNPFPPSIFTGDSVELSSRSCSRSTCRSSNTSADYSELQSIGYSSQPGEVHMYESDFEWIEAVEAFLTDEVIRRSASRRPVLAVRGKKPSGFAQNYRSLYRNLMNKKVP</sequence>
<feature type="region of interest" description="Disordered" evidence="1">
    <location>
        <begin position="134"/>
        <end position="155"/>
    </location>
</feature>
<reference evidence="3" key="1">
    <citation type="submission" date="2016-11" db="UniProtKB">
        <authorList>
            <consortium name="WormBaseParasite"/>
        </authorList>
    </citation>
    <scope>IDENTIFICATION</scope>
</reference>
<evidence type="ECO:0000313" key="3">
    <source>
        <dbReference type="WBParaSite" id="L893_g19903.t1"/>
    </source>
</evidence>
<dbReference type="Proteomes" id="UP000095287">
    <property type="component" value="Unplaced"/>
</dbReference>
<evidence type="ECO:0000313" key="2">
    <source>
        <dbReference type="Proteomes" id="UP000095287"/>
    </source>
</evidence>
<protein>
    <submittedName>
        <fullName evidence="3">EPL1 domain-containing protein</fullName>
    </submittedName>
</protein>
<dbReference type="AlphaFoldDB" id="A0A1I7YUR9"/>
<proteinExistence type="predicted"/>
<evidence type="ECO:0000256" key="1">
    <source>
        <dbReference type="SAM" id="MobiDB-lite"/>
    </source>
</evidence>
<keyword evidence="2" id="KW-1185">Reference proteome</keyword>
<name>A0A1I7YUR9_9BILA</name>
<accession>A0A1I7YUR9</accession>